<keyword evidence="3" id="KW-0949">S-adenosyl-L-methionine</keyword>
<dbReference type="SUPFAM" id="SSF53335">
    <property type="entry name" value="S-adenosyl-L-methionine-dependent methyltransferases"/>
    <property type="match status" value="1"/>
</dbReference>
<evidence type="ECO:0000256" key="1">
    <source>
        <dbReference type="ARBA" id="ARBA00022603"/>
    </source>
</evidence>
<keyword evidence="6" id="KW-1185">Reference proteome</keyword>
<name>A0A367YRY4_9ACTN</name>
<dbReference type="Pfam" id="PF13847">
    <property type="entry name" value="Methyltransf_31"/>
    <property type="match status" value="1"/>
</dbReference>
<dbReference type="Proteomes" id="UP000252770">
    <property type="component" value="Unassembled WGS sequence"/>
</dbReference>
<dbReference type="PANTHER" id="PTHR43464">
    <property type="entry name" value="METHYLTRANSFERASE"/>
    <property type="match status" value="1"/>
</dbReference>
<evidence type="ECO:0000256" key="3">
    <source>
        <dbReference type="ARBA" id="ARBA00022691"/>
    </source>
</evidence>
<dbReference type="RefSeq" id="WP_114127626.1">
    <property type="nucleotide sequence ID" value="NZ_QOUI01000010.1"/>
</dbReference>
<reference evidence="5 6" key="1">
    <citation type="submission" date="2018-07" db="EMBL/GenBank/DDBJ databases">
        <title>Desertimonas flava gen. nov. sp. nov.</title>
        <authorList>
            <person name="Liu S."/>
        </authorList>
    </citation>
    <scope>NUCLEOTIDE SEQUENCE [LARGE SCALE GENOMIC DNA]</scope>
    <source>
        <strain evidence="5 6">16Sb5-5</strain>
    </source>
</reference>
<proteinExistence type="predicted"/>
<dbReference type="GO" id="GO:0008168">
    <property type="term" value="F:methyltransferase activity"/>
    <property type="evidence" value="ECO:0007669"/>
    <property type="project" value="UniProtKB-KW"/>
</dbReference>
<dbReference type="AlphaFoldDB" id="A0A367YRY4"/>
<dbReference type="InterPro" id="IPR029063">
    <property type="entry name" value="SAM-dependent_MTases_sf"/>
</dbReference>
<dbReference type="Gene3D" id="3.40.50.150">
    <property type="entry name" value="Vaccinia Virus protein VP39"/>
    <property type="match status" value="1"/>
</dbReference>
<sequence>MANAWEDLAGDYELARQRDDSFDRLLEWPAQRSALGDVTGQRILDAGCGSGAKAIALARDGAAEVVGIDIAGAFIEHQLSNVELVRADLSDLASVPAAQGRTFDTIVFFQSISYSRNQVRTLVDARHLLADGGRILVQRSHPIRFAVERAQANGTSLGEEYYSTEPYTYQSGWNSSVALTHSTETFSTMLNTFAAAGLTVDHASEPQLSDEARERYPHKQEWLNRYLGVILFELSAR</sequence>
<organism evidence="5 6">
    <name type="scientific">Desertihabitans brevis</name>
    <dbReference type="NCBI Taxonomy" id="2268447"/>
    <lineage>
        <taxon>Bacteria</taxon>
        <taxon>Bacillati</taxon>
        <taxon>Actinomycetota</taxon>
        <taxon>Actinomycetes</taxon>
        <taxon>Propionibacteriales</taxon>
        <taxon>Propionibacteriaceae</taxon>
        <taxon>Desertihabitans</taxon>
    </lineage>
</organism>
<evidence type="ECO:0000259" key="4">
    <source>
        <dbReference type="Pfam" id="PF13847"/>
    </source>
</evidence>
<evidence type="ECO:0000256" key="2">
    <source>
        <dbReference type="ARBA" id="ARBA00022679"/>
    </source>
</evidence>
<dbReference type="CDD" id="cd02440">
    <property type="entry name" value="AdoMet_MTases"/>
    <property type="match status" value="1"/>
</dbReference>
<evidence type="ECO:0000313" key="6">
    <source>
        <dbReference type="Proteomes" id="UP000252770"/>
    </source>
</evidence>
<dbReference type="PANTHER" id="PTHR43464:SF19">
    <property type="entry name" value="UBIQUINONE BIOSYNTHESIS O-METHYLTRANSFERASE, MITOCHONDRIAL"/>
    <property type="match status" value="1"/>
</dbReference>
<dbReference type="GO" id="GO:0032259">
    <property type="term" value="P:methylation"/>
    <property type="evidence" value="ECO:0007669"/>
    <property type="project" value="UniProtKB-KW"/>
</dbReference>
<evidence type="ECO:0000313" key="5">
    <source>
        <dbReference type="EMBL" id="RCK68655.1"/>
    </source>
</evidence>
<comment type="caution">
    <text evidence="5">The sequence shown here is derived from an EMBL/GenBank/DDBJ whole genome shotgun (WGS) entry which is preliminary data.</text>
</comment>
<accession>A0A367YRY4</accession>
<keyword evidence="1 5" id="KW-0489">Methyltransferase</keyword>
<dbReference type="InterPro" id="IPR025714">
    <property type="entry name" value="Methyltranfer_dom"/>
</dbReference>
<dbReference type="EMBL" id="QOUI01000010">
    <property type="protein sequence ID" value="RCK68655.1"/>
    <property type="molecule type" value="Genomic_DNA"/>
</dbReference>
<keyword evidence="2 5" id="KW-0808">Transferase</keyword>
<protein>
    <submittedName>
        <fullName evidence="5">Class I SAM-dependent methyltransferase</fullName>
    </submittedName>
</protein>
<gene>
    <name evidence="5" type="ORF">DT076_15650</name>
</gene>
<feature type="domain" description="Methyltransferase" evidence="4">
    <location>
        <begin position="40"/>
        <end position="147"/>
    </location>
</feature>